<dbReference type="SUPFAM" id="SSF50978">
    <property type="entry name" value="WD40 repeat-like"/>
    <property type="match status" value="1"/>
</dbReference>
<feature type="repeat" description="WD" evidence="3">
    <location>
        <begin position="186"/>
        <end position="228"/>
    </location>
</feature>
<dbReference type="PROSITE" id="PS50294">
    <property type="entry name" value="WD_REPEATS_REGION"/>
    <property type="match status" value="3"/>
</dbReference>
<dbReference type="AlphaFoldDB" id="A0A6A4PAS5"/>
<dbReference type="GO" id="GO:0003714">
    <property type="term" value="F:transcription corepressor activity"/>
    <property type="evidence" value="ECO:0007669"/>
    <property type="project" value="InterPro"/>
</dbReference>
<evidence type="ECO:0000313" key="6">
    <source>
        <dbReference type="Proteomes" id="UP000447434"/>
    </source>
</evidence>
<keyword evidence="1 3" id="KW-0853">WD repeat</keyword>
<dbReference type="EMBL" id="WOCE01000015">
    <property type="protein sequence ID" value="KAE9599272.1"/>
    <property type="molecule type" value="Genomic_DNA"/>
</dbReference>
<protein>
    <submittedName>
        <fullName evidence="5">Putative transcription factor WD40-like family</fullName>
    </submittedName>
</protein>
<evidence type="ECO:0000256" key="1">
    <source>
        <dbReference type="ARBA" id="ARBA00022574"/>
    </source>
</evidence>
<gene>
    <name evidence="5" type="ORF">Lalb_Chr15g0089731</name>
</gene>
<reference evidence="6" key="1">
    <citation type="journal article" date="2020" name="Nat. Commun.">
        <title>Genome sequence of the cluster root forming white lupin.</title>
        <authorList>
            <person name="Hufnagel B."/>
            <person name="Marques A."/>
            <person name="Soriano A."/>
            <person name="Marques L."/>
            <person name="Divol F."/>
            <person name="Doumas P."/>
            <person name="Sallet E."/>
            <person name="Mancinotti D."/>
            <person name="Carrere S."/>
            <person name="Marande W."/>
            <person name="Arribat S."/>
            <person name="Keller J."/>
            <person name="Huneau C."/>
            <person name="Blein T."/>
            <person name="Aime D."/>
            <person name="Laguerre M."/>
            <person name="Taylor J."/>
            <person name="Schubert V."/>
            <person name="Nelson M."/>
            <person name="Geu-Flores F."/>
            <person name="Crespi M."/>
            <person name="Gallardo-Guerrero K."/>
            <person name="Delaux P.-M."/>
            <person name="Salse J."/>
            <person name="Berges H."/>
            <person name="Guyot R."/>
            <person name="Gouzy J."/>
            <person name="Peret B."/>
        </authorList>
    </citation>
    <scope>NUCLEOTIDE SEQUENCE [LARGE SCALE GENOMIC DNA]</scope>
    <source>
        <strain evidence="6">cv. Amiga</strain>
    </source>
</reference>
<feature type="repeat" description="WD" evidence="3">
    <location>
        <begin position="350"/>
        <end position="382"/>
    </location>
</feature>
<dbReference type="InterPro" id="IPR044716">
    <property type="entry name" value="LEUNIG-like"/>
</dbReference>
<dbReference type="InterPro" id="IPR019775">
    <property type="entry name" value="WD40_repeat_CS"/>
</dbReference>
<keyword evidence="6" id="KW-1185">Reference proteome</keyword>
<comment type="caution">
    <text evidence="5">The sequence shown here is derived from an EMBL/GenBank/DDBJ whole genome shotgun (WGS) entry which is preliminary data.</text>
</comment>
<sequence>MGPVIKTAENQNQQDQQLQSQNVEMSGKRKKTVSLRHGQNGQDCTGAADGTPVDENVESFLSLENEHADHIIVPFSNLKRISTSYSRNENKGFTFEEVGCLHSSKGKILSTHFSSDGKILASAGHEKKVFIWNTETFDCVTTPEAHSLLITDVRFRTGSTIFATSSFDRSVRLWDAAKPTRPLLKLEGHAEQVMSLDFHPRKVDLLCSCDINDAIRLWNVSQGACMHITKGGSKQVRFQPDFGKLLATATGNDMKIVDVEADAVLCNLKGHVKDILSICWDRSGNYIASVSEDSARIWSSDGKCIHELHSTGNKFQSCIFHPAYLNLLVIGGYQSLELWSPSDGNKTWSVAAHKGLIAGLSESPHDELIASASHDCCVKLWK</sequence>
<evidence type="ECO:0000256" key="4">
    <source>
        <dbReference type="SAM" id="MobiDB-lite"/>
    </source>
</evidence>
<organism evidence="5 6">
    <name type="scientific">Lupinus albus</name>
    <name type="common">White lupine</name>
    <name type="synonym">Lupinus termis</name>
    <dbReference type="NCBI Taxonomy" id="3870"/>
    <lineage>
        <taxon>Eukaryota</taxon>
        <taxon>Viridiplantae</taxon>
        <taxon>Streptophyta</taxon>
        <taxon>Embryophyta</taxon>
        <taxon>Tracheophyta</taxon>
        <taxon>Spermatophyta</taxon>
        <taxon>Magnoliopsida</taxon>
        <taxon>eudicotyledons</taxon>
        <taxon>Gunneridae</taxon>
        <taxon>Pentapetalae</taxon>
        <taxon>rosids</taxon>
        <taxon>fabids</taxon>
        <taxon>Fabales</taxon>
        <taxon>Fabaceae</taxon>
        <taxon>Papilionoideae</taxon>
        <taxon>50 kb inversion clade</taxon>
        <taxon>genistoids sensu lato</taxon>
        <taxon>core genistoids</taxon>
        <taxon>Genisteae</taxon>
        <taxon>Lupinus</taxon>
    </lineage>
</organism>
<dbReference type="PANTHER" id="PTHR44376:SF8">
    <property type="entry name" value="TRANSCRIPTIONAL COREPRESSOR LEUNIG-LIKE"/>
    <property type="match status" value="1"/>
</dbReference>
<dbReference type="PROSITE" id="PS50082">
    <property type="entry name" value="WD_REPEATS_2"/>
    <property type="match status" value="4"/>
</dbReference>
<evidence type="ECO:0000256" key="2">
    <source>
        <dbReference type="ARBA" id="ARBA00022737"/>
    </source>
</evidence>
<dbReference type="PANTHER" id="PTHR44376">
    <property type="entry name" value="TRANSCRIPTIONAL REGULATOR OF FILAMENTOUS GROWTH FLO8"/>
    <property type="match status" value="1"/>
</dbReference>
<dbReference type="SMART" id="SM00320">
    <property type="entry name" value="WD40"/>
    <property type="match status" value="7"/>
</dbReference>
<dbReference type="InterPro" id="IPR015943">
    <property type="entry name" value="WD40/YVTN_repeat-like_dom_sf"/>
</dbReference>
<keyword evidence="2" id="KW-0677">Repeat</keyword>
<dbReference type="OrthoDB" id="47802at2759"/>
<dbReference type="PROSITE" id="PS00678">
    <property type="entry name" value="WD_REPEATS_1"/>
    <property type="match status" value="1"/>
</dbReference>
<feature type="repeat" description="WD" evidence="3">
    <location>
        <begin position="101"/>
        <end position="142"/>
    </location>
</feature>
<evidence type="ECO:0000313" key="5">
    <source>
        <dbReference type="EMBL" id="KAE9599272.1"/>
    </source>
</evidence>
<feature type="repeat" description="WD" evidence="3">
    <location>
        <begin position="143"/>
        <end position="175"/>
    </location>
</feature>
<dbReference type="InterPro" id="IPR036322">
    <property type="entry name" value="WD40_repeat_dom_sf"/>
</dbReference>
<dbReference type="CDD" id="cd00200">
    <property type="entry name" value="WD40"/>
    <property type="match status" value="1"/>
</dbReference>
<dbReference type="InterPro" id="IPR001680">
    <property type="entry name" value="WD40_rpt"/>
</dbReference>
<dbReference type="Pfam" id="PF00400">
    <property type="entry name" value="WD40"/>
    <property type="match status" value="5"/>
</dbReference>
<proteinExistence type="predicted"/>
<dbReference type="Proteomes" id="UP000447434">
    <property type="component" value="Chromosome 15"/>
</dbReference>
<feature type="region of interest" description="Disordered" evidence="4">
    <location>
        <begin position="1"/>
        <end position="51"/>
    </location>
</feature>
<accession>A0A6A4PAS5</accession>
<dbReference type="Gene3D" id="2.130.10.10">
    <property type="entry name" value="YVTN repeat-like/Quinoprotein amine dehydrogenase"/>
    <property type="match status" value="2"/>
</dbReference>
<feature type="compositionally biased region" description="Low complexity" evidence="4">
    <location>
        <begin position="10"/>
        <end position="22"/>
    </location>
</feature>
<name>A0A6A4PAS5_LUPAL</name>
<evidence type="ECO:0000256" key="3">
    <source>
        <dbReference type="PROSITE-ProRule" id="PRU00221"/>
    </source>
</evidence>